<gene>
    <name evidence="2" type="ORF">KP509_36G017700</name>
</gene>
<dbReference type="Proteomes" id="UP000825935">
    <property type="component" value="Chromosome 36"/>
</dbReference>
<evidence type="ECO:0000256" key="1">
    <source>
        <dbReference type="SAM" id="SignalP"/>
    </source>
</evidence>
<protein>
    <submittedName>
        <fullName evidence="2">Uncharacterized protein</fullName>
    </submittedName>
</protein>
<dbReference type="EMBL" id="CM035441">
    <property type="protein sequence ID" value="KAH7280869.1"/>
    <property type="molecule type" value="Genomic_DNA"/>
</dbReference>
<dbReference type="AlphaFoldDB" id="A0A8T2QAN8"/>
<reference evidence="2" key="1">
    <citation type="submission" date="2021-08" db="EMBL/GenBank/DDBJ databases">
        <title>WGS assembly of Ceratopteris richardii.</title>
        <authorList>
            <person name="Marchant D.B."/>
            <person name="Chen G."/>
            <person name="Jenkins J."/>
            <person name="Shu S."/>
            <person name="Leebens-Mack J."/>
            <person name="Grimwood J."/>
            <person name="Schmutz J."/>
            <person name="Soltis P."/>
            <person name="Soltis D."/>
            <person name="Chen Z.-H."/>
        </authorList>
    </citation>
    <scope>NUCLEOTIDE SEQUENCE</scope>
    <source>
        <strain evidence="2">Whitten #5841</strain>
        <tissue evidence="2">Leaf</tissue>
    </source>
</reference>
<evidence type="ECO:0000313" key="2">
    <source>
        <dbReference type="EMBL" id="KAH7280869.1"/>
    </source>
</evidence>
<accession>A0A8T2QAN8</accession>
<sequence length="143" mass="15423">MSAMRNMDVRSRIALISFAILAMMCFEVQAAKIETFNPGSCDGSPTNTFYVGGNTCQTFLDQGAVRISEISSSTRVSVHNQRDCEGYSSVAQIYGPAAWCKVPRSFAPSGSRANSYAKLLRLPPMMPPPTLNTTTEPAASTSK</sequence>
<name>A0A8T2QAN8_CERRI</name>
<keyword evidence="1" id="KW-0732">Signal</keyword>
<evidence type="ECO:0000313" key="3">
    <source>
        <dbReference type="Proteomes" id="UP000825935"/>
    </source>
</evidence>
<feature type="signal peptide" evidence="1">
    <location>
        <begin position="1"/>
        <end position="30"/>
    </location>
</feature>
<keyword evidence="3" id="KW-1185">Reference proteome</keyword>
<dbReference type="OrthoDB" id="1922148at2759"/>
<proteinExistence type="predicted"/>
<comment type="caution">
    <text evidence="2">The sequence shown here is derived from an EMBL/GenBank/DDBJ whole genome shotgun (WGS) entry which is preliminary data.</text>
</comment>
<organism evidence="2 3">
    <name type="scientific">Ceratopteris richardii</name>
    <name type="common">Triangle waterfern</name>
    <dbReference type="NCBI Taxonomy" id="49495"/>
    <lineage>
        <taxon>Eukaryota</taxon>
        <taxon>Viridiplantae</taxon>
        <taxon>Streptophyta</taxon>
        <taxon>Embryophyta</taxon>
        <taxon>Tracheophyta</taxon>
        <taxon>Polypodiopsida</taxon>
        <taxon>Polypodiidae</taxon>
        <taxon>Polypodiales</taxon>
        <taxon>Pteridineae</taxon>
        <taxon>Pteridaceae</taxon>
        <taxon>Parkerioideae</taxon>
        <taxon>Ceratopteris</taxon>
    </lineage>
</organism>
<feature type="chain" id="PRO_5035760332" evidence="1">
    <location>
        <begin position="31"/>
        <end position="143"/>
    </location>
</feature>